<keyword evidence="5 8" id="KW-0812">Transmembrane</keyword>
<dbReference type="KEGG" id="apes:FOC84_12780"/>
<evidence type="ECO:0000256" key="7">
    <source>
        <dbReference type="ARBA" id="ARBA00023136"/>
    </source>
</evidence>
<dbReference type="NCBIfam" id="TIGR01726">
    <property type="entry name" value="HEQRo_perm_3TM"/>
    <property type="match status" value="1"/>
</dbReference>
<dbReference type="PROSITE" id="PS50928">
    <property type="entry name" value="ABC_TM1"/>
    <property type="match status" value="1"/>
</dbReference>
<dbReference type="SUPFAM" id="SSF161098">
    <property type="entry name" value="MetI-like"/>
    <property type="match status" value="1"/>
</dbReference>
<feature type="domain" description="ABC transmembrane type-1" evidence="9">
    <location>
        <begin position="23"/>
        <end position="221"/>
    </location>
</feature>
<feature type="transmembrane region" description="Helical" evidence="8">
    <location>
        <begin position="56"/>
        <end position="80"/>
    </location>
</feature>
<feature type="transmembrane region" description="Helical" evidence="8">
    <location>
        <begin position="15"/>
        <end position="44"/>
    </location>
</feature>
<evidence type="ECO:0000256" key="8">
    <source>
        <dbReference type="RuleBase" id="RU363032"/>
    </source>
</evidence>
<keyword evidence="11" id="KW-1185">Reference proteome</keyword>
<proteinExistence type="inferred from homology"/>
<protein>
    <submittedName>
        <fullName evidence="10">Amino acid ABC transporter permease</fullName>
    </submittedName>
</protein>
<accession>A0A7D4I5U1</accession>
<keyword evidence="7 8" id="KW-0472">Membrane</keyword>
<evidence type="ECO:0000256" key="2">
    <source>
        <dbReference type="ARBA" id="ARBA00010072"/>
    </source>
</evidence>
<evidence type="ECO:0000256" key="6">
    <source>
        <dbReference type="ARBA" id="ARBA00022989"/>
    </source>
</evidence>
<evidence type="ECO:0000256" key="5">
    <source>
        <dbReference type="ARBA" id="ARBA00022692"/>
    </source>
</evidence>
<evidence type="ECO:0000313" key="10">
    <source>
        <dbReference type="EMBL" id="QKH39676.1"/>
    </source>
</evidence>
<keyword evidence="3 8" id="KW-0813">Transport</keyword>
<dbReference type="GO" id="GO:0022857">
    <property type="term" value="F:transmembrane transporter activity"/>
    <property type="evidence" value="ECO:0007669"/>
    <property type="project" value="InterPro"/>
</dbReference>
<comment type="subcellular location">
    <subcellularLocation>
        <location evidence="1">Cell inner membrane</location>
        <topology evidence="1">Multi-pass membrane protein</topology>
    </subcellularLocation>
    <subcellularLocation>
        <location evidence="8">Cell membrane</location>
        <topology evidence="8">Multi-pass membrane protein</topology>
    </subcellularLocation>
</comment>
<dbReference type="InterPro" id="IPR000515">
    <property type="entry name" value="MetI-like"/>
</dbReference>
<evidence type="ECO:0000259" key="9">
    <source>
        <dbReference type="PROSITE" id="PS50928"/>
    </source>
</evidence>
<dbReference type="InterPro" id="IPR043429">
    <property type="entry name" value="ArtM/GltK/GlnP/TcyL/YhdX-like"/>
</dbReference>
<sequence>MNYAWNWNVLFEEPYAGWLLSGLQATVLISLAAWAIAVVIGLALGVLGSLPGRIRWLLTAYVAVFRNVPLLVQLFIWFFVLPELLPSEAGRWLKRDLPMPEVWTAIAALGLFTAARVAVQVRSGIAALPRGQRQAAYASGMTLVQTYRFVLLPQALRLVLPPLTSEFLTVFKNSALALTIGVFEMTAQSRQIESYTFSGFEAFTAATLVYLSIALCVTAGMRSLEKRLLIPGTQGGRA</sequence>
<dbReference type="Pfam" id="PF00528">
    <property type="entry name" value="BPD_transp_1"/>
    <property type="match status" value="1"/>
</dbReference>
<dbReference type="RefSeq" id="WP_173150121.1">
    <property type="nucleotide sequence ID" value="NZ_CP053985.1"/>
</dbReference>
<dbReference type="InterPro" id="IPR035906">
    <property type="entry name" value="MetI-like_sf"/>
</dbReference>
<keyword evidence="4" id="KW-1003">Cell membrane</keyword>
<keyword evidence="6 8" id="KW-1133">Transmembrane helix</keyword>
<organism evidence="10 11">
    <name type="scientific">Achromobacter pestifer</name>
    <dbReference type="NCBI Taxonomy" id="1353889"/>
    <lineage>
        <taxon>Bacteria</taxon>
        <taxon>Pseudomonadati</taxon>
        <taxon>Pseudomonadota</taxon>
        <taxon>Betaproteobacteria</taxon>
        <taxon>Burkholderiales</taxon>
        <taxon>Alcaligenaceae</taxon>
        <taxon>Achromobacter</taxon>
    </lineage>
</organism>
<evidence type="ECO:0000256" key="3">
    <source>
        <dbReference type="ARBA" id="ARBA00022448"/>
    </source>
</evidence>
<dbReference type="AlphaFoldDB" id="A0A7D4I5U1"/>
<feature type="transmembrane region" description="Helical" evidence="8">
    <location>
        <begin position="202"/>
        <end position="221"/>
    </location>
</feature>
<evidence type="ECO:0000256" key="4">
    <source>
        <dbReference type="ARBA" id="ARBA00022475"/>
    </source>
</evidence>
<reference evidence="10 11" key="1">
    <citation type="submission" date="2020-05" db="EMBL/GenBank/DDBJ databases">
        <title>FDA dAtabase for Regulatory Grade micrObial Sequences (FDA-ARGOS): Supporting development and validation of Infectious Disease Dx tests.</title>
        <authorList>
            <person name="Sproer C."/>
            <person name="Gronow S."/>
            <person name="Severitt S."/>
            <person name="Schroder I."/>
            <person name="Tallon L."/>
            <person name="Sadzewicz L."/>
            <person name="Zhao X."/>
            <person name="Vavikolanu K."/>
            <person name="Mehta A."/>
            <person name="Aluvathingal J."/>
            <person name="Nadendla S."/>
            <person name="Myers T."/>
            <person name="Yan Y."/>
            <person name="Sichtig H."/>
        </authorList>
    </citation>
    <scope>NUCLEOTIDE SEQUENCE [LARGE SCALE GENOMIC DNA]</scope>
    <source>
        <strain evidence="10 11">FDAARGOS_790</strain>
    </source>
</reference>
<feature type="transmembrane region" description="Helical" evidence="8">
    <location>
        <begin position="100"/>
        <end position="119"/>
    </location>
</feature>
<dbReference type="PANTHER" id="PTHR30614">
    <property type="entry name" value="MEMBRANE COMPONENT OF AMINO ACID ABC TRANSPORTER"/>
    <property type="match status" value="1"/>
</dbReference>
<dbReference type="PANTHER" id="PTHR30614:SF42">
    <property type="entry name" value="GLUTAMATE_ASPARTATE IMPORT PERMEASE PROTEIN GLTJ"/>
    <property type="match status" value="1"/>
</dbReference>
<dbReference type="GO" id="GO:0006865">
    <property type="term" value="P:amino acid transport"/>
    <property type="evidence" value="ECO:0007669"/>
    <property type="project" value="TreeGrafter"/>
</dbReference>
<evidence type="ECO:0000313" key="11">
    <source>
        <dbReference type="Proteomes" id="UP000500970"/>
    </source>
</evidence>
<dbReference type="EMBL" id="CP053985">
    <property type="protein sequence ID" value="QKH39676.1"/>
    <property type="molecule type" value="Genomic_DNA"/>
</dbReference>
<dbReference type="Gene3D" id="1.10.3720.10">
    <property type="entry name" value="MetI-like"/>
    <property type="match status" value="1"/>
</dbReference>
<gene>
    <name evidence="10" type="ORF">FOC84_12780</name>
</gene>
<dbReference type="Proteomes" id="UP000500970">
    <property type="component" value="Chromosome"/>
</dbReference>
<comment type="similarity">
    <text evidence="2">Belongs to the binding-protein-dependent transport system permease family. HisMQ subfamily.</text>
</comment>
<name>A0A7D4I5U1_9BURK</name>
<dbReference type="InterPro" id="IPR010065">
    <property type="entry name" value="AA_ABC_transptr_permease_3TM"/>
</dbReference>
<evidence type="ECO:0000256" key="1">
    <source>
        <dbReference type="ARBA" id="ARBA00004429"/>
    </source>
</evidence>
<dbReference type="GO" id="GO:0043190">
    <property type="term" value="C:ATP-binding cassette (ABC) transporter complex"/>
    <property type="evidence" value="ECO:0007669"/>
    <property type="project" value="InterPro"/>
</dbReference>
<dbReference type="CDD" id="cd06261">
    <property type="entry name" value="TM_PBP2"/>
    <property type="match status" value="1"/>
</dbReference>